<feature type="compositionally biased region" description="Polar residues" evidence="2">
    <location>
        <begin position="84"/>
        <end position="93"/>
    </location>
</feature>
<sequence length="987" mass="110263">MGVANTRMDDDQPHLVDGKTAVLRRGLEDARGRAHGAWKPTQQLGMGPLPTWIHAHQPKPQQRVSEDPSHTNKTSNHRQEEEQSNVVSRPSEQTCERKDKIQRMQHGIYDATLEVIQRCAQKNLVPEDVAFHLERVIHAIQLVLRTSESPKQLKEAANERNAKGMIQEAALQLREDQAVRKILAHAWEKTRKEGVRAASESVMWNDIKEKTEDASNVPAVGALLEWVESMRKEEEQAEADMEEETTMAEKQHQPTHHRTLENTLRDTLGRDLDVAEEELARALSELWKACRHKPVVQKAWAIVKEYVRQAKEEQQNCAAESLPVELQQQNAGGSIMPSPKLGQETRELWAEAKPIAFDVLKEIMHTACVRAEGLRLPTIHGVTETGVGKVAFYLTRMSISELQQDLDSIKVERMEGKDDNHFQLVLADVYVSIAGFRWQFQQLGVPWLDGKGEANVTVHKVEIRFFFSYAASSNGMEVTLEGAALNVPKVNLVLKEDAGPSWLYSFLTSVLNDKLRNVLQKELNEVICRLAVRLSDKICLMTSGVLALHLSPAVLELAAAIDPTVFDNEPVIAANNGQVHLLTEGISFLHFSAAKHSPKVVLFSSQSHIPNLYLQLANEYGKDLTFGFVSCIESNLRDYFEVKEAPLLVVFPQFGSCAPPSVYRGELTINPLRSFLAQFCFKPGGVVEVTPSSLPIFLQQPTHTTLLLYFSQSSSKETFSRLASIAGMFQGTFPPAIFGVVEEDHEEILEALGRDRNANGEFVFPAALVVPPPVVMATNGMGYTKVYREAMHWVDGTITPRVLADRVGMCTSEPKKAVVKLNPSNLSLFLCSKPYKAKVILIVEELLGPLWETYCEVWRKHGKILCMGVSSFADMGIVVRDMLGIQDVPIVAAYQTPGARKRFFSRTSSHLLEESSFSSQDFEKQLKRAPSEGSIDRPPGCIKLQVPPLPVGVPFSNYVLEKERLFGAALTPDTLHAFCMRSLKLQK</sequence>
<evidence type="ECO:0000256" key="1">
    <source>
        <dbReference type="SAM" id="Coils"/>
    </source>
</evidence>
<proteinExistence type="predicted"/>
<accession>A0A7S3XDP8</accession>
<dbReference type="EMBL" id="HBIS01004050">
    <property type="protein sequence ID" value="CAE0609851.1"/>
    <property type="molecule type" value="Transcribed_RNA"/>
</dbReference>
<feature type="coiled-coil region" evidence="1">
    <location>
        <begin position="224"/>
        <end position="285"/>
    </location>
</feature>
<keyword evidence="1" id="KW-0175">Coiled coil</keyword>
<reference evidence="3" key="1">
    <citation type="submission" date="2021-01" db="EMBL/GenBank/DDBJ databases">
        <authorList>
            <person name="Corre E."/>
            <person name="Pelletier E."/>
            <person name="Niang G."/>
            <person name="Scheremetjew M."/>
            <person name="Finn R."/>
            <person name="Kale V."/>
            <person name="Holt S."/>
            <person name="Cochrane G."/>
            <person name="Meng A."/>
            <person name="Brown T."/>
            <person name="Cohen L."/>
        </authorList>
    </citation>
    <scope>NUCLEOTIDE SEQUENCE</scope>
    <source>
        <strain evidence="3">CCMP1897</strain>
    </source>
</reference>
<dbReference type="InterPro" id="IPR017943">
    <property type="entry name" value="Bactericidal_perm-incr_a/b_dom"/>
</dbReference>
<dbReference type="AlphaFoldDB" id="A0A7S3XDP8"/>
<organism evidence="3">
    <name type="scientific">Picocystis salinarum</name>
    <dbReference type="NCBI Taxonomy" id="88271"/>
    <lineage>
        <taxon>Eukaryota</taxon>
        <taxon>Viridiplantae</taxon>
        <taxon>Chlorophyta</taxon>
        <taxon>Picocystophyceae</taxon>
        <taxon>Picocystales</taxon>
        <taxon>Picocystaceae</taxon>
        <taxon>Picocystis</taxon>
    </lineage>
</organism>
<name>A0A7S3XDP8_9CHLO</name>
<dbReference type="SUPFAM" id="SSF55394">
    <property type="entry name" value="Bactericidal permeability-increasing protein, BPI"/>
    <property type="match status" value="1"/>
</dbReference>
<feature type="region of interest" description="Disordered" evidence="2">
    <location>
        <begin position="32"/>
        <end position="98"/>
    </location>
</feature>
<evidence type="ECO:0000313" key="3">
    <source>
        <dbReference type="EMBL" id="CAE0609851.1"/>
    </source>
</evidence>
<dbReference type="GO" id="GO:0008289">
    <property type="term" value="F:lipid binding"/>
    <property type="evidence" value="ECO:0007669"/>
    <property type="project" value="InterPro"/>
</dbReference>
<protein>
    <submittedName>
        <fullName evidence="3">Uncharacterized protein</fullName>
    </submittedName>
</protein>
<dbReference type="Gene3D" id="3.15.10.10">
    <property type="entry name" value="Bactericidal permeability-increasing protein, domain 1"/>
    <property type="match status" value="1"/>
</dbReference>
<gene>
    <name evidence="3" type="ORF">PSAL00342_LOCUS3670</name>
</gene>
<evidence type="ECO:0000256" key="2">
    <source>
        <dbReference type="SAM" id="MobiDB-lite"/>
    </source>
</evidence>